<proteinExistence type="predicted"/>
<gene>
    <name evidence="1" type="ORF">J2Z66_000218</name>
</gene>
<dbReference type="InterPro" id="IPR027839">
    <property type="entry name" value="DUF4432"/>
</dbReference>
<evidence type="ECO:0008006" key="3">
    <source>
        <dbReference type="Google" id="ProtNLM"/>
    </source>
</evidence>
<sequence length="366" mass="41003">MGIYTTIHLEPTTFGRDEALFVEHASLQASIFRYRSGVCGVRLKNASGQLVVLPYQGQQIWSMEFAGQSLTMKSMFEEPVPTQDYLSTYGAFLIHCGMLGMGNPGPGDTHPLHGELPNAHYQQAFIRAGSDEKGAYLEVGGSYRHAMAFTYDYKAEPWVRLYEHATTVQISLQITNLKSTPMEYMYLAHVNFKPVDYGRLVYSAPCSSEQVEIFPGPISDDKKLEYAAFIEKISQNPALMDVLDPEHTLDPELLLFFKYIGDRDGWAHSIHIQPDGYAGYVKHRPEQLDKVVRWIVRTEEEDALGMALPATATPGGYTNEKKKGNIRLLPAKKSVSFELEAGLLLPEQAVAMEKHITELLAEHLAK</sequence>
<dbReference type="Proteomes" id="UP001519287">
    <property type="component" value="Unassembled WGS sequence"/>
</dbReference>
<name>A0ABS4IM30_9BACL</name>
<evidence type="ECO:0000313" key="2">
    <source>
        <dbReference type="Proteomes" id="UP001519287"/>
    </source>
</evidence>
<dbReference type="InterPro" id="IPR014718">
    <property type="entry name" value="GH-type_carb-bd"/>
</dbReference>
<keyword evidence="2" id="KW-1185">Reference proteome</keyword>
<accession>A0ABS4IM30</accession>
<protein>
    <recommendedName>
        <fullName evidence="3">DUF4432 family protein</fullName>
    </recommendedName>
</protein>
<reference evidence="1 2" key="1">
    <citation type="submission" date="2021-03" db="EMBL/GenBank/DDBJ databases">
        <title>Genomic Encyclopedia of Type Strains, Phase IV (KMG-IV): sequencing the most valuable type-strain genomes for metagenomic binning, comparative biology and taxonomic classification.</title>
        <authorList>
            <person name="Goeker M."/>
        </authorList>
    </citation>
    <scope>NUCLEOTIDE SEQUENCE [LARGE SCALE GENOMIC DNA]</scope>
    <source>
        <strain evidence="1 2">DSM 26048</strain>
    </source>
</reference>
<comment type="caution">
    <text evidence="1">The sequence shown here is derived from an EMBL/GenBank/DDBJ whole genome shotgun (WGS) entry which is preliminary data.</text>
</comment>
<dbReference type="RefSeq" id="WP_209968770.1">
    <property type="nucleotide sequence ID" value="NZ_JAGGLB010000001.1"/>
</dbReference>
<dbReference type="Pfam" id="PF14486">
    <property type="entry name" value="DUF4432"/>
    <property type="match status" value="1"/>
</dbReference>
<dbReference type="EMBL" id="JAGGLB010000001">
    <property type="protein sequence ID" value="MBP1988623.1"/>
    <property type="molecule type" value="Genomic_DNA"/>
</dbReference>
<organism evidence="1 2">
    <name type="scientific">Paenibacillus eucommiae</name>
    <dbReference type="NCBI Taxonomy" id="1355755"/>
    <lineage>
        <taxon>Bacteria</taxon>
        <taxon>Bacillati</taxon>
        <taxon>Bacillota</taxon>
        <taxon>Bacilli</taxon>
        <taxon>Bacillales</taxon>
        <taxon>Paenibacillaceae</taxon>
        <taxon>Paenibacillus</taxon>
    </lineage>
</organism>
<dbReference type="Gene3D" id="2.70.98.10">
    <property type="match status" value="1"/>
</dbReference>
<evidence type="ECO:0000313" key="1">
    <source>
        <dbReference type="EMBL" id="MBP1988623.1"/>
    </source>
</evidence>